<reference evidence="11" key="1">
    <citation type="journal article" date="2020" name="Nature">
        <title>Giant virus diversity and host interactions through global metagenomics.</title>
        <authorList>
            <person name="Schulz F."/>
            <person name="Roux S."/>
            <person name="Paez-Espino D."/>
            <person name="Jungbluth S."/>
            <person name="Walsh D.A."/>
            <person name="Denef V.J."/>
            <person name="McMahon K.D."/>
            <person name="Konstantinidis K.T."/>
            <person name="Eloe-Fadrosh E.A."/>
            <person name="Kyrpides N.C."/>
            <person name="Woyke T."/>
        </authorList>
    </citation>
    <scope>NUCLEOTIDE SEQUENCE</scope>
    <source>
        <strain evidence="11">GVMAG-S-1016713-169</strain>
    </source>
</reference>
<dbReference type="Gene3D" id="1.10.287.690">
    <property type="entry name" value="Helix hairpin bin"/>
    <property type="match status" value="1"/>
</dbReference>
<organism evidence="11">
    <name type="scientific">viral metagenome</name>
    <dbReference type="NCBI Taxonomy" id="1070528"/>
    <lineage>
        <taxon>unclassified sequences</taxon>
        <taxon>metagenomes</taxon>
        <taxon>organismal metagenomes</taxon>
    </lineage>
</organism>
<evidence type="ECO:0000256" key="5">
    <source>
        <dbReference type="ARBA" id="ARBA00022813"/>
    </source>
</evidence>
<evidence type="ECO:0000256" key="2">
    <source>
        <dbReference type="ARBA" id="ARBA00012417"/>
    </source>
</evidence>
<comment type="similarity">
    <text evidence="1">Belongs to the DNA polymerase type-B family.</text>
</comment>
<evidence type="ECO:0000256" key="9">
    <source>
        <dbReference type="ARBA" id="ARBA00049244"/>
    </source>
</evidence>
<dbReference type="Pfam" id="PF00136">
    <property type="entry name" value="DNA_pol_B"/>
    <property type="match status" value="2"/>
</dbReference>
<dbReference type="Gene3D" id="3.30.420.10">
    <property type="entry name" value="Ribonuclease H-like superfamily/Ribonuclease H"/>
    <property type="match status" value="1"/>
</dbReference>
<dbReference type="InterPro" id="IPR006133">
    <property type="entry name" value="DNA-dir_DNA_pol_B_exonuc"/>
</dbReference>
<dbReference type="GO" id="GO:0045004">
    <property type="term" value="P:DNA replication proofreading"/>
    <property type="evidence" value="ECO:0007669"/>
    <property type="project" value="TreeGrafter"/>
</dbReference>
<dbReference type="InterPro" id="IPR012337">
    <property type="entry name" value="RNaseH-like_sf"/>
</dbReference>
<dbReference type="CDD" id="cd00081">
    <property type="entry name" value="Hint"/>
    <property type="match status" value="1"/>
</dbReference>
<feature type="domain" description="Hint" evidence="10">
    <location>
        <begin position="727"/>
        <end position="814"/>
    </location>
</feature>
<dbReference type="SUPFAM" id="SSF51294">
    <property type="entry name" value="Hedgehog/intein (Hint) domain"/>
    <property type="match status" value="1"/>
</dbReference>
<dbReference type="InterPro" id="IPR042087">
    <property type="entry name" value="DNA_pol_B_thumb"/>
</dbReference>
<dbReference type="GO" id="GO:0008296">
    <property type="term" value="F:3'-5'-DNA exonuclease activity"/>
    <property type="evidence" value="ECO:0007669"/>
    <property type="project" value="TreeGrafter"/>
</dbReference>
<dbReference type="PANTHER" id="PTHR10322:SF23">
    <property type="entry name" value="DNA POLYMERASE DELTA CATALYTIC SUBUNIT"/>
    <property type="match status" value="1"/>
</dbReference>
<dbReference type="PRINTS" id="PR00379">
    <property type="entry name" value="INTEIN"/>
</dbReference>
<evidence type="ECO:0000256" key="1">
    <source>
        <dbReference type="ARBA" id="ARBA00005755"/>
    </source>
</evidence>
<sequence>MQKEQFFPYSWHVDEKEEEFTSIRIYGLNHDNENVCVQVDNFTPYIYLELPSNIGWSASKAQLLGDKIDKLLGRQKPMKKALTWKKKLYGAHINPDNGERILYPFLFCAFYSVKDIKTLSFKLKAPLHVVGLGSLRLKIHESDANPILQLVCCRKISTAGWIKFTGRRVPDSDMVTLCHKEYNVKSKNLSPVEEDTVPRPKIMGFDIEVNSSNPSAMPKAEKANDKIFQISCVFSREGGRSEDYDKYLLTLGDPDEKTVGYDVLVRAYDTEAELLMGFTNLVREENPNIIVGYNILGFDIPYMIARAKSPACCMREFSKQGFHKFAQANEKIIRWSSAAYKNQEFEYLDAEGRLFVDLLPLVRRDFKFNNYKLKTVSEYFLGQTKDPLSVKGIFKCYRIGTKKNTEGGYDAKARKAIGIVGKYCVQDSALVVRLMDKLKTWVGLTEMAKTCVVPIFTLYTQGQQIKVYSQLYRYCMYENIVVERDGYAVTEGERYVGAKVFLPVPGKYEMVVPFDFASLYPTTIIAYNIDYHTWVPDGSSIPDHRCHVMEWEDHYGCEHDPKVKRTLVLTKYIEDEKVKIKAMRTRRNKSVSKIYRKEMMVSITAAVDALKPYTTERSDVKKTISKNHMCAKRKYRFLKEPKGVMPTVIQNLLDARRHTRKVDMAACKKEIKRLETAGGNDMKELIADQVSLLDVLNKRQLSFKVSANSMYGAMGVRRGYLPFMPGAMCLDKDSQISLGNGFTRKIKNVVKSDSIWSYDNGQYISQGEGLKYNGKREVVRITLKDGRTLRCTPDHQIMTTDGWIEAGKLVAKHMWDGTNFNTDMNYSKVLVGMELPEDMVCKYEKDWTLLDYDMSTYDNREKALSFSRILGFILSDGSITRSVSKIGKTVIRGQVSLGTKHSANTFVNDIKMLTNKTPKITDSVNRKGCEKFGNSFTVIIPVDLVRKIVTLEGVMIGKRVNQPVTLPSFIIDPKCPLSIVREFVGGLFGGDGTGPSLSIGHPSFSPVQFGWTTTEKYKAEMNTTMQNIVEMLGRFDLKFWIVSPKLSRLQVDSKNPRWYYMINSNCSSTLLFAQKIGFRYCNNKMSRLSLASSYQRYSDNTRRQHINLVKTTSDMFTLRKGKSKLKCVLDDARKIIYKDEIPINKYASLGSYTHIYRHRTRPHNLENYKLKSKFFPTASEYTESVGCRHWFSEKKGETVYVNDRYDDRICCFPLDVIDVRYDGIDDVYDIVNMPSKSFIANGMVVHNCTCFMGRENITIVADTITTKHGGNLIYGDTDSNYIHFPHLKNATETWDYALKVAEEVTKLFPPPIQLEFEEEIYVFFLILSKKRYMYRKCLRDGVVDEKIGKKGVLLARRDNSKFVRDIYETVVTMIASHKPGKEILNLVTDEINKMCSKTKPYTDFVVTKAVGNHGGLVAKIERDEKGVKKALVGDYTVPILSNNKEEREEQMAKKGAENKEDFYLLCLPAQVQLAERIRRRGKRVDPGTRLEYVVANPENHTGKQYEKVESVEYFARHSDVINIDFMYYLKALVNPLDQVLDVALKNEEGFTKGFTERQYKYRWKIRSKLIKEINSFSTPILSFE</sequence>
<dbReference type="PANTHER" id="PTHR10322">
    <property type="entry name" value="DNA POLYMERASE CATALYTIC SUBUNIT"/>
    <property type="match status" value="1"/>
</dbReference>
<dbReference type="GO" id="GO:0043625">
    <property type="term" value="C:delta DNA polymerase complex"/>
    <property type="evidence" value="ECO:0007669"/>
    <property type="project" value="TreeGrafter"/>
</dbReference>
<proteinExistence type="inferred from homology"/>
<dbReference type="InterPro" id="IPR036397">
    <property type="entry name" value="RNaseH_sf"/>
</dbReference>
<evidence type="ECO:0000256" key="6">
    <source>
        <dbReference type="ARBA" id="ARBA00022932"/>
    </source>
</evidence>
<name>A0A6C0LXU5_9ZZZZ</name>
<evidence type="ECO:0000313" key="11">
    <source>
        <dbReference type="EMBL" id="QHU34571.1"/>
    </source>
</evidence>
<dbReference type="InterPro" id="IPR036844">
    <property type="entry name" value="Hint_dom_sf"/>
</dbReference>
<dbReference type="EMBL" id="MN740574">
    <property type="protein sequence ID" value="QHU34571.1"/>
    <property type="molecule type" value="Genomic_DNA"/>
</dbReference>
<evidence type="ECO:0000256" key="4">
    <source>
        <dbReference type="ARBA" id="ARBA00022695"/>
    </source>
</evidence>
<dbReference type="Gene3D" id="3.10.28.10">
    <property type="entry name" value="Homing endonucleases"/>
    <property type="match status" value="1"/>
</dbReference>
<dbReference type="PRINTS" id="PR00106">
    <property type="entry name" value="DNAPOLB"/>
</dbReference>
<dbReference type="SMART" id="SM00306">
    <property type="entry name" value="HintN"/>
    <property type="match status" value="1"/>
</dbReference>
<dbReference type="InterPro" id="IPR006142">
    <property type="entry name" value="INTEIN"/>
</dbReference>
<dbReference type="InterPro" id="IPR003587">
    <property type="entry name" value="Hint_dom_N"/>
</dbReference>
<dbReference type="GO" id="GO:0016539">
    <property type="term" value="P:intein-mediated protein splicing"/>
    <property type="evidence" value="ECO:0007669"/>
    <property type="project" value="InterPro"/>
</dbReference>
<comment type="catalytic activity">
    <reaction evidence="9">
        <text>DNA(n) + a 2'-deoxyribonucleoside 5'-triphosphate = DNA(n+1) + diphosphate</text>
        <dbReference type="Rhea" id="RHEA:22508"/>
        <dbReference type="Rhea" id="RHEA-COMP:17339"/>
        <dbReference type="Rhea" id="RHEA-COMP:17340"/>
        <dbReference type="ChEBI" id="CHEBI:33019"/>
        <dbReference type="ChEBI" id="CHEBI:61560"/>
        <dbReference type="ChEBI" id="CHEBI:173112"/>
        <dbReference type="EC" id="2.7.7.7"/>
    </reaction>
</comment>
<dbReference type="NCBIfam" id="TIGR01445">
    <property type="entry name" value="intein_Nterm"/>
    <property type="match status" value="1"/>
</dbReference>
<dbReference type="Gene3D" id="1.10.132.60">
    <property type="entry name" value="DNA polymerase family B, C-terminal domain"/>
    <property type="match status" value="1"/>
</dbReference>
<dbReference type="InterPro" id="IPR050240">
    <property type="entry name" value="DNA_pol_type-B"/>
</dbReference>
<dbReference type="EC" id="2.7.7.7" evidence="2"/>
<protein>
    <recommendedName>
        <fullName evidence="2">DNA-directed DNA polymerase</fullName>
        <ecNumber evidence="2">2.7.7.7</ecNumber>
    </recommendedName>
</protein>
<dbReference type="SUPFAM" id="SSF56672">
    <property type="entry name" value="DNA/RNA polymerases"/>
    <property type="match status" value="2"/>
</dbReference>
<dbReference type="GO" id="GO:0003887">
    <property type="term" value="F:DNA-directed DNA polymerase activity"/>
    <property type="evidence" value="ECO:0007669"/>
    <property type="project" value="UniProtKB-KW"/>
</dbReference>
<evidence type="ECO:0000256" key="7">
    <source>
        <dbReference type="ARBA" id="ARBA00023000"/>
    </source>
</evidence>
<dbReference type="SUPFAM" id="SSF53098">
    <property type="entry name" value="Ribonuclease H-like"/>
    <property type="match status" value="1"/>
</dbReference>
<dbReference type="GO" id="GO:0003677">
    <property type="term" value="F:DNA binding"/>
    <property type="evidence" value="ECO:0007669"/>
    <property type="project" value="UniProtKB-KW"/>
</dbReference>
<dbReference type="GO" id="GO:0006287">
    <property type="term" value="P:base-excision repair, gap-filling"/>
    <property type="evidence" value="ECO:0007669"/>
    <property type="project" value="TreeGrafter"/>
</dbReference>
<keyword evidence="3" id="KW-0808">Transferase</keyword>
<evidence type="ECO:0000256" key="8">
    <source>
        <dbReference type="ARBA" id="ARBA00023125"/>
    </source>
</evidence>
<dbReference type="PROSITE" id="PS50817">
    <property type="entry name" value="INTEIN_N_TER"/>
    <property type="match status" value="1"/>
</dbReference>
<keyword evidence="6" id="KW-0239">DNA-directed DNA polymerase</keyword>
<dbReference type="GO" id="GO:0000166">
    <property type="term" value="F:nucleotide binding"/>
    <property type="evidence" value="ECO:0007669"/>
    <property type="project" value="InterPro"/>
</dbReference>
<dbReference type="InterPro" id="IPR043502">
    <property type="entry name" value="DNA/RNA_pol_sf"/>
</dbReference>
<keyword evidence="7" id="KW-0651">Protein splicing</keyword>
<keyword evidence="4" id="KW-0548">Nucleotidyltransferase</keyword>
<keyword evidence="5" id="KW-0068">Autocatalytic cleavage</keyword>
<dbReference type="InterPro" id="IPR023211">
    <property type="entry name" value="DNA_pol_palm_dom_sf"/>
</dbReference>
<dbReference type="Pfam" id="PF03104">
    <property type="entry name" value="DNA_pol_B_exo1"/>
    <property type="match status" value="1"/>
</dbReference>
<dbReference type="GO" id="GO:0006297">
    <property type="term" value="P:nucleotide-excision repair, DNA gap filling"/>
    <property type="evidence" value="ECO:0007669"/>
    <property type="project" value="TreeGrafter"/>
</dbReference>
<evidence type="ECO:0000256" key="3">
    <source>
        <dbReference type="ARBA" id="ARBA00022679"/>
    </source>
</evidence>
<dbReference type="Gene3D" id="3.90.1600.10">
    <property type="entry name" value="Palm domain of DNA polymerase"/>
    <property type="match status" value="2"/>
</dbReference>
<dbReference type="PROSITE" id="PS50818">
    <property type="entry name" value="INTEIN_C_TER"/>
    <property type="match status" value="1"/>
</dbReference>
<dbReference type="InterPro" id="IPR006172">
    <property type="entry name" value="DNA-dir_DNA_pol_B"/>
</dbReference>
<accession>A0A6C0LXU5</accession>
<dbReference type="SMART" id="SM00486">
    <property type="entry name" value="POLBc"/>
    <property type="match status" value="1"/>
</dbReference>
<dbReference type="InterPro" id="IPR006134">
    <property type="entry name" value="DNA-dir_DNA_pol_B_multi_dom"/>
</dbReference>
<dbReference type="Gene3D" id="2.40.50.730">
    <property type="match status" value="1"/>
</dbReference>
<evidence type="ECO:0000259" key="10">
    <source>
        <dbReference type="SMART" id="SM00306"/>
    </source>
</evidence>
<dbReference type="InterPro" id="IPR006141">
    <property type="entry name" value="Intein_N"/>
</dbReference>
<dbReference type="InterPro" id="IPR027434">
    <property type="entry name" value="Homing_endonucl"/>
</dbReference>
<keyword evidence="8" id="KW-0238">DNA-binding</keyword>
<dbReference type="Gene3D" id="2.170.16.10">
    <property type="entry name" value="Hedgehog/Intein (Hint) domain"/>
    <property type="match status" value="1"/>
</dbReference>
<dbReference type="InterPro" id="IPR030934">
    <property type="entry name" value="Intein_C"/>
</dbReference>